<keyword evidence="3" id="KW-1133">Transmembrane helix</keyword>
<dbReference type="Pfam" id="PF00379">
    <property type="entry name" value="Chitin_bind_4"/>
    <property type="match status" value="1"/>
</dbReference>
<evidence type="ECO:0000313" key="4">
    <source>
        <dbReference type="EMBL" id="KAF7395420.1"/>
    </source>
</evidence>
<feature type="compositionally biased region" description="Polar residues" evidence="2">
    <location>
        <begin position="322"/>
        <end position="337"/>
    </location>
</feature>
<evidence type="ECO:0000313" key="5">
    <source>
        <dbReference type="Proteomes" id="UP000617340"/>
    </source>
</evidence>
<evidence type="ECO:0000256" key="1">
    <source>
        <dbReference type="PROSITE-ProRule" id="PRU00497"/>
    </source>
</evidence>
<reference evidence="4" key="1">
    <citation type="journal article" date="2020" name="G3 (Bethesda)">
        <title>High-Quality Assemblies for Three Invasive Social Wasps from the &lt;i&gt;Vespula&lt;/i&gt; Genus.</title>
        <authorList>
            <person name="Harrop T.W.R."/>
            <person name="Guhlin J."/>
            <person name="McLaughlin G.M."/>
            <person name="Permina E."/>
            <person name="Stockwell P."/>
            <person name="Gilligan J."/>
            <person name="Le Lec M.F."/>
            <person name="Gruber M.A.M."/>
            <person name="Quinn O."/>
            <person name="Lovegrove M."/>
            <person name="Duncan E.J."/>
            <person name="Remnant E.J."/>
            <person name="Van Eeckhoven J."/>
            <person name="Graham B."/>
            <person name="Knapp R.A."/>
            <person name="Langford K.W."/>
            <person name="Kronenberg Z."/>
            <person name="Press M.O."/>
            <person name="Eacker S.M."/>
            <person name="Wilson-Rankin E.E."/>
            <person name="Purcell J."/>
            <person name="Lester P.J."/>
            <person name="Dearden P.K."/>
        </authorList>
    </citation>
    <scope>NUCLEOTIDE SEQUENCE</scope>
    <source>
        <strain evidence="4">Linc-1</strain>
    </source>
</reference>
<keyword evidence="3" id="KW-0812">Transmembrane</keyword>
<feature type="compositionally biased region" description="Low complexity" evidence="2">
    <location>
        <begin position="287"/>
        <end position="306"/>
    </location>
</feature>
<feature type="compositionally biased region" description="Basic and acidic residues" evidence="2">
    <location>
        <begin position="1"/>
        <end position="21"/>
    </location>
</feature>
<proteinExistence type="predicted"/>
<dbReference type="EMBL" id="JACSDZ010000009">
    <property type="protein sequence ID" value="KAF7395420.1"/>
    <property type="molecule type" value="Genomic_DNA"/>
</dbReference>
<dbReference type="PANTHER" id="PTHR10380">
    <property type="entry name" value="CUTICLE PROTEIN"/>
    <property type="match status" value="1"/>
</dbReference>
<name>A0A834N4F1_VESGE</name>
<dbReference type="PANTHER" id="PTHR10380:SF234">
    <property type="entry name" value="CUTICULAR PROTEIN 97EA, ISOFORM A"/>
    <property type="match status" value="1"/>
</dbReference>
<feature type="transmembrane region" description="Helical" evidence="3">
    <location>
        <begin position="95"/>
        <end position="114"/>
    </location>
</feature>
<dbReference type="Proteomes" id="UP000617340">
    <property type="component" value="Unassembled WGS sequence"/>
</dbReference>
<dbReference type="PROSITE" id="PS51155">
    <property type="entry name" value="CHIT_BIND_RR_2"/>
    <property type="match status" value="1"/>
</dbReference>
<gene>
    <name evidence="4" type="ORF">HZH68_009470</name>
</gene>
<keyword evidence="5" id="KW-1185">Reference proteome</keyword>
<feature type="region of interest" description="Disordered" evidence="2">
    <location>
        <begin position="128"/>
        <end position="163"/>
    </location>
</feature>
<accession>A0A834N4F1</accession>
<organism evidence="4 5">
    <name type="scientific">Vespula germanica</name>
    <name type="common">German yellow jacket</name>
    <name type="synonym">Paravespula germanica</name>
    <dbReference type="NCBI Taxonomy" id="30212"/>
    <lineage>
        <taxon>Eukaryota</taxon>
        <taxon>Metazoa</taxon>
        <taxon>Ecdysozoa</taxon>
        <taxon>Arthropoda</taxon>
        <taxon>Hexapoda</taxon>
        <taxon>Insecta</taxon>
        <taxon>Pterygota</taxon>
        <taxon>Neoptera</taxon>
        <taxon>Endopterygota</taxon>
        <taxon>Hymenoptera</taxon>
        <taxon>Apocrita</taxon>
        <taxon>Aculeata</taxon>
        <taxon>Vespoidea</taxon>
        <taxon>Vespidae</taxon>
        <taxon>Vespinae</taxon>
        <taxon>Vespula</taxon>
    </lineage>
</organism>
<feature type="region of interest" description="Disordered" evidence="2">
    <location>
        <begin position="259"/>
        <end position="309"/>
    </location>
</feature>
<keyword evidence="3" id="KW-0472">Membrane</keyword>
<comment type="caution">
    <text evidence="4">The sequence shown here is derived from an EMBL/GenBank/DDBJ whole genome shotgun (WGS) entry which is preliminary data.</text>
</comment>
<feature type="region of interest" description="Disordered" evidence="2">
    <location>
        <begin position="1"/>
        <end position="32"/>
    </location>
</feature>
<protein>
    <submittedName>
        <fullName evidence="4">Uncharacterized protein</fullName>
    </submittedName>
</protein>
<feature type="compositionally biased region" description="Low complexity" evidence="2">
    <location>
        <begin position="145"/>
        <end position="154"/>
    </location>
</feature>
<dbReference type="AlphaFoldDB" id="A0A834N4F1"/>
<dbReference type="GO" id="GO:0008010">
    <property type="term" value="F:structural constituent of chitin-based larval cuticle"/>
    <property type="evidence" value="ECO:0007669"/>
    <property type="project" value="TreeGrafter"/>
</dbReference>
<dbReference type="GO" id="GO:0062129">
    <property type="term" value="C:chitin-based extracellular matrix"/>
    <property type="evidence" value="ECO:0007669"/>
    <property type="project" value="TreeGrafter"/>
</dbReference>
<evidence type="ECO:0000256" key="3">
    <source>
        <dbReference type="SAM" id="Phobius"/>
    </source>
</evidence>
<sequence>MVQRETERSEERESRSLRDENSVEFLGRNSPPKTYSAATKFIFASSIDQKSPPPPYCLIADRLRPEALRSRRNQQDDRFTDMNLTQQENQCDTCFYISMVIGFVATVVGLILSVSAQQYQQIDDYADYQAPRPAHPTPRSYSSDAAPTRQQAAAPPSPKPTPVAILKQINRHNEDGSYTYGFEGADGSFKIETKLPGGEVKGKYGFVDDTGKVRVVEYGANQYGFQPAGEGITVAPPTLVDETTSKEALQAQNYQDYDYQQAARPQPAQPAIPRQPQYQPPPQTHTQAVYAPAQQAPSQPALPKAPIFSPTISRQSPLLQQSYDEPAPTSQVYNQGPAQFAPAPVQERGQPQTRSQSGGILDQLARDYALPQGVAPPLHDISFGYY</sequence>
<dbReference type="InterPro" id="IPR050468">
    <property type="entry name" value="Cuticle_Struct_Prot"/>
</dbReference>
<feature type="region of interest" description="Disordered" evidence="2">
    <location>
        <begin position="322"/>
        <end position="357"/>
    </location>
</feature>
<keyword evidence="1" id="KW-0193">Cuticle</keyword>
<feature type="compositionally biased region" description="Low complexity" evidence="2">
    <location>
        <begin position="259"/>
        <end position="277"/>
    </location>
</feature>
<evidence type="ECO:0000256" key="2">
    <source>
        <dbReference type="SAM" id="MobiDB-lite"/>
    </source>
</evidence>
<dbReference type="InterPro" id="IPR000618">
    <property type="entry name" value="Insect_cuticle"/>
</dbReference>